<reference evidence="2 3" key="1">
    <citation type="journal article" date="2024" name="ISME J.">
        <title>Tailless and filamentous prophages are predominant in marine Vibrio.</title>
        <authorList>
            <person name="Steensen K."/>
            <person name="Seneca J."/>
            <person name="Bartlau N."/>
            <person name="Yu X.A."/>
            <person name="Hussain F.A."/>
            <person name="Polz M.F."/>
        </authorList>
    </citation>
    <scope>NUCLEOTIDE SEQUENCE [LARGE SCALE GENOMIC DNA]</scope>
    <source>
        <strain evidence="2 3">10N.239.312.F12</strain>
    </source>
</reference>
<keyword evidence="1" id="KW-0472">Membrane</keyword>
<keyword evidence="1" id="KW-0812">Transmembrane</keyword>
<dbReference type="RefSeq" id="WP_269337532.1">
    <property type="nucleotide sequence ID" value="NZ_JBFSSG010000001.1"/>
</dbReference>
<evidence type="ECO:0000313" key="3">
    <source>
        <dbReference type="Proteomes" id="UP001570071"/>
    </source>
</evidence>
<organism evidence="2 3">
    <name type="scientific">Vibrio pomeroyi</name>
    <dbReference type="NCBI Taxonomy" id="198832"/>
    <lineage>
        <taxon>Bacteria</taxon>
        <taxon>Pseudomonadati</taxon>
        <taxon>Pseudomonadota</taxon>
        <taxon>Gammaproteobacteria</taxon>
        <taxon>Vibrionales</taxon>
        <taxon>Vibrionaceae</taxon>
        <taxon>Vibrio</taxon>
    </lineage>
</organism>
<feature type="transmembrane region" description="Helical" evidence="1">
    <location>
        <begin position="58"/>
        <end position="75"/>
    </location>
</feature>
<comment type="caution">
    <text evidence="2">The sequence shown here is derived from an EMBL/GenBank/DDBJ whole genome shotgun (WGS) entry which is preliminary data.</text>
</comment>
<evidence type="ECO:0000256" key="1">
    <source>
        <dbReference type="SAM" id="Phobius"/>
    </source>
</evidence>
<dbReference type="Proteomes" id="UP001570071">
    <property type="component" value="Unassembled WGS sequence"/>
</dbReference>
<accession>A0ABV4MQL4</accession>
<sequence length="98" mass="10726">MSEPKKTKNDIKQSTDWQSLIFVAVATSIVNTALLKATLELPKNAHGLEGELVKIFQYAPYVLGPLAGIAITFILRGTLKEPVEEQDGEIGEDTKQSK</sequence>
<keyword evidence="3" id="KW-1185">Reference proteome</keyword>
<protein>
    <recommendedName>
        <fullName evidence="4">Holin</fullName>
    </recommendedName>
</protein>
<dbReference type="EMBL" id="JBFSSG010000001">
    <property type="protein sequence ID" value="MEZ8719433.1"/>
    <property type="molecule type" value="Genomic_DNA"/>
</dbReference>
<evidence type="ECO:0008006" key="4">
    <source>
        <dbReference type="Google" id="ProtNLM"/>
    </source>
</evidence>
<proteinExistence type="predicted"/>
<evidence type="ECO:0000313" key="2">
    <source>
        <dbReference type="EMBL" id="MEZ8719433.1"/>
    </source>
</evidence>
<feature type="transmembrane region" description="Helical" evidence="1">
    <location>
        <begin position="20"/>
        <end position="38"/>
    </location>
</feature>
<gene>
    <name evidence="2" type="ORF">AB6D66_00045</name>
</gene>
<keyword evidence="1" id="KW-1133">Transmembrane helix</keyword>
<name>A0ABV4MQL4_9VIBR</name>